<dbReference type="GO" id="GO:0005829">
    <property type="term" value="C:cytosol"/>
    <property type="evidence" value="ECO:0007669"/>
    <property type="project" value="TreeGrafter"/>
</dbReference>
<reference evidence="13" key="1">
    <citation type="journal article" date="2016" name="Nat. Commun.">
        <title>Genome analysis of three Pneumocystis species reveals adaptation mechanisms to life exclusively in mammalian hosts.</title>
        <authorList>
            <person name="Ma L."/>
            <person name="Chen Z."/>
            <person name="Huang D.W."/>
            <person name="Kutty G."/>
            <person name="Ishihara M."/>
            <person name="Wang H."/>
            <person name="Abouelleil A."/>
            <person name="Bishop L."/>
            <person name="Davey E."/>
            <person name="Deng R."/>
            <person name="Deng X."/>
            <person name="Fan L."/>
            <person name="Fantoni G."/>
            <person name="Fitzgerald M."/>
            <person name="Gogineni E."/>
            <person name="Goldberg J.M."/>
            <person name="Handley G."/>
            <person name="Hu X."/>
            <person name="Huber C."/>
            <person name="Jiao X."/>
            <person name="Jones K."/>
            <person name="Levin J.Z."/>
            <person name="Liu Y."/>
            <person name="Macdonald P."/>
            <person name="Melnikov A."/>
            <person name="Raley C."/>
            <person name="Sassi M."/>
            <person name="Sherman B.T."/>
            <person name="Song X."/>
            <person name="Sykes S."/>
            <person name="Tran B."/>
            <person name="Walsh L."/>
            <person name="Xia Y."/>
            <person name="Yang J."/>
            <person name="Young S."/>
            <person name="Zeng Q."/>
            <person name="Zheng X."/>
            <person name="Stephens R."/>
            <person name="Nusbaum C."/>
            <person name="Birren B.W."/>
            <person name="Azadi P."/>
            <person name="Lempicki R.A."/>
            <person name="Cuomo C.A."/>
            <person name="Kovacs J.A."/>
        </authorList>
    </citation>
    <scope>NUCLEOTIDE SEQUENCE [LARGE SCALE GENOMIC DNA]</scope>
    <source>
        <strain evidence="13">B123</strain>
    </source>
</reference>
<comment type="caution">
    <text evidence="12">The sequence shown here is derived from an EMBL/GenBank/DDBJ whole genome shotgun (WGS) entry which is preliminary data.</text>
</comment>
<dbReference type="Pfam" id="PF23925">
    <property type="entry name" value="A-sol_ELP1"/>
    <property type="match status" value="1"/>
</dbReference>
<dbReference type="GeneID" id="19895262"/>
<keyword evidence="4" id="KW-0819">tRNA processing</keyword>
<dbReference type="GO" id="GO:0005634">
    <property type="term" value="C:nucleus"/>
    <property type="evidence" value="ECO:0007669"/>
    <property type="project" value="UniProtKB-SubCell"/>
</dbReference>
<dbReference type="VEuPathDB" id="FungiDB:PNEG_01567"/>
<dbReference type="InterPro" id="IPR006849">
    <property type="entry name" value="Elp1"/>
</dbReference>
<evidence type="ECO:0000313" key="12">
    <source>
        <dbReference type="EMBL" id="EMR10308.1"/>
    </source>
</evidence>
<evidence type="ECO:0000259" key="10">
    <source>
        <dbReference type="Pfam" id="PF23925"/>
    </source>
</evidence>
<evidence type="ECO:0000259" key="9">
    <source>
        <dbReference type="Pfam" id="PF23878"/>
    </source>
</evidence>
<dbReference type="PANTHER" id="PTHR12747">
    <property type="entry name" value="ELONGATOR COMPLEX PROTEIN 1"/>
    <property type="match status" value="1"/>
</dbReference>
<evidence type="ECO:0000313" key="13">
    <source>
        <dbReference type="Proteomes" id="UP000011958"/>
    </source>
</evidence>
<feature type="coiled-coil region" evidence="6">
    <location>
        <begin position="1178"/>
        <end position="1224"/>
    </location>
</feature>
<evidence type="ECO:0000256" key="1">
    <source>
        <dbReference type="ARBA" id="ARBA00005043"/>
    </source>
</evidence>
<dbReference type="RefSeq" id="XP_007873518.1">
    <property type="nucleotide sequence ID" value="XM_007875327.1"/>
</dbReference>
<comment type="pathway">
    <text evidence="1">tRNA modification; 5-methoxycarbonylmethyl-2-thiouridine-tRNA biosynthesis.</text>
</comment>
<dbReference type="InterPro" id="IPR056169">
    <property type="entry name" value="HB_ELP1"/>
</dbReference>
<evidence type="ECO:0000259" key="8">
    <source>
        <dbReference type="Pfam" id="PF23797"/>
    </source>
</evidence>
<dbReference type="HOGENOM" id="CLU_001477_0_1_1"/>
<feature type="domain" description="ELP1 first N-terminal beta-propeller" evidence="7">
    <location>
        <begin position="1"/>
        <end position="358"/>
    </location>
</feature>
<comment type="similarity">
    <text evidence="2 5">Belongs to the ELP1/IKA1 family.</text>
</comment>
<dbReference type="GO" id="GO:0033588">
    <property type="term" value="C:elongator holoenzyme complex"/>
    <property type="evidence" value="ECO:0007669"/>
    <property type="project" value="EnsemblFungi"/>
</dbReference>
<proteinExistence type="inferred from homology"/>
<feature type="domain" description="ELP1 three-helical bundle" evidence="11">
    <location>
        <begin position="1062"/>
        <end position="1232"/>
    </location>
</feature>
<dbReference type="PIRSF" id="PIRSF017233">
    <property type="entry name" value="IKAP"/>
    <property type="match status" value="1"/>
</dbReference>
<dbReference type="Pfam" id="PF23878">
    <property type="entry name" value="TPR_ELP1"/>
    <property type="match status" value="1"/>
</dbReference>
<keyword evidence="6" id="KW-0175">Coiled coil</keyword>
<dbReference type="InterPro" id="IPR056166">
    <property type="entry name" value="TPR_ELP1"/>
</dbReference>
<dbReference type="SUPFAM" id="SSF69322">
    <property type="entry name" value="Tricorn protease domain 2"/>
    <property type="match status" value="1"/>
</dbReference>
<keyword evidence="13" id="KW-1185">Reference proteome</keyword>
<feature type="domain" description="ELP1 TPR" evidence="9">
    <location>
        <begin position="891"/>
        <end position="1049"/>
    </location>
</feature>
<keyword evidence="3 5" id="KW-0963">Cytoplasm</keyword>
<dbReference type="GO" id="GO:0006357">
    <property type="term" value="P:regulation of transcription by RNA polymerase II"/>
    <property type="evidence" value="ECO:0007669"/>
    <property type="project" value="EnsemblFungi"/>
</dbReference>
<accession>M7NNQ1</accession>
<dbReference type="OrthoDB" id="40048at2759"/>
<dbReference type="InterPro" id="IPR056165">
    <property type="entry name" value="Beta-prop_ELP1_2nd"/>
</dbReference>
<dbReference type="InterPro" id="IPR056167">
    <property type="entry name" value="A-sol_ELP1"/>
</dbReference>
<name>M7NNQ1_PNEMU</name>
<comment type="subcellular location">
    <subcellularLocation>
        <location evidence="5">Cytoplasm</location>
    </subcellularLocation>
    <subcellularLocation>
        <location evidence="5">Nucleus</location>
    </subcellularLocation>
</comment>
<dbReference type="GO" id="GO:0000049">
    <property type="term" value="F:tRNA binding"/>
    <property type="evidence" value="ECO:0007669"/>
    <property type="project" value="EnsemblFungi"/>
</dbReference>
<comment type="function">
    <text evidence="5">Component of the elongator complex which is required for multiple tRNA modifications, including mcm5U (5-methoxycarbonylmethyl uridine), mcm5s2U (5-methoxycarbonylmethyl-2-thiouridine), and ncm5U (5-carbamoylmethyl uridine). The elongator complex catalyzes formation of carboxymethyluridine in the wobble base at position 34 in tRNAs.</text>
</comment>
<dbReference type="Pfam" id="PF04762">
    <property type="entry name" value="Beta-prop_ELP1_1st"/>
    <property type="match status" value="1"/>
</dbReference>
<dbReference type="GO" id="GO:0002926">
    <property type="term" value="P:tRNA wobble base 5-methoxycarbonylmethyl-2-thiouridinylation"/>
    <property type="evidence" value="ECO:0007669"/>
    <property type="project" value="TreeGrafter"/>
</dbReference>
<dbReference type="OMA" id="WRESLYC"/>
<dbReference type="PANTHER" id="PTHR12747:SF0">
    <property type="entry name" value="ELONGATOR COMPLEX PROTEIN 1"/>
    <property type="match status" value="1"/>
</dbReference>
<feature type="domain" description="ELP1 alpha-solenoid" evidence="10">
    <location>
        <begin position="680"/>
        <end position="881"/>
    </location>
</feature>
<dbReference type="UniPathway" id="UPA00988"/>
<keyword evidence="5" id="KW-0539">Nucleus</keyword>
<dbReference type="eggNOG" id="KOG1920">
    <property type="taxonomic scope" value="Eukaryota"/>
</dbReference>
<dbReference type="Pfam" id="PF23797">
    <property type="entry name" value="Beta-prop_ELP1_2nd"/>
    <property type="match status" value="1"/>
</dbReference>
<evidence type="ECO:0000259" key="7">
    <source>
        <dbReference type="Pfam" id="PF04762"/>
    </source>
</evidence>
<sequence length="1264" mass="145884">MRNLYLLKRENIVLHREKEKKRYISDLSFNSNCNSGIIVCSLGEINESILIEEMKNEEKVSVVVKKETLWDLSSFLDLEIVDFQFLSETQTSCIIIKNGDIVLIRNNTSLDEEKAEIVGSVEGGIVAAKWAPDETVLSICTETSRFLLLSQSFETISEITLQKSDINLSNHVSIGWGKSETQFQGKKSKNMPRDPTIPEKVDEGILSPLDDQITRISWRQDGAFVVLSKIESENKRINRVFSRNGALDSVSQPVDYLESPLAWKPSGSVIASIQRKPKELDVIFFERNGLRHGEFSLLPSLLSDERIIDIQWNCDSTLLSILLSNKLQFWCMSNYYWHLKYEIKSNNNKNTSIKWHPKIPLILTLINDGDLIVYNFSWIIISSPLNLPYDYGTIAVVDGNNLKLTPFKIANVPPPLSFKDIKLSGTPTSISISMDSNHILSLIDNMVEIIHWPLNTDLTSSPEIINKLDLTGLLNDYYPRQILYLEENIFTILLDTYNTSKILFFLYNLHKDFKLLDGITFKSKIALASPASNGKSVIAESIKGEVFNLFLKKDHKIDNILLFSLPLFCYCMKNIQYMEEKITFFLSDNGKLFANDHLISNNCTSFICCKEYLIFTTTLHLVKFVKLTSKIEDFIIPSDDTTNKNVRSIEKGAIIISVIPSITALIFQMPRGNIETIYPRVLVLSSVYELIKSKKYDKAFLLCRTHRIDTNVLYDYNPSQFLNNISLFVTQLNSREYLNLFLSTLKEEDLTKTLYNMELTKNDTDPETKVLNTKSSKVNMICDSILKVLETYSDDKYIESILTAHLSKIPVDYDSALKLIIDLKNTDSNNAKKGIKYICVLADVNKLYNHALGLYDLRLTLLIAQNSQKDPKEYLPFLEDLQKQSISRRCFNIDNYLKRYEKALMHLIDIGDEVFDELCDYVVLHNLYKEALKKLQNNFSNYNKILELYAAYLEKNNHFEESALAYEILNNYEYSIIMYKKAGLWRKALTLAMKSKVSEDDLNKLAESLNFIMQDRRKFSDAAEIQIYYLKNLKEGLRLLCKDYNYNKAYELAQYYNSNELIQEVIVPGLIDGFSELNELFSELSCQLKTQVERIRILKKKREQDPYTYFGTNIDDIPDDISLADTNTSITASIFTRYTSYATNTNSFYKKNEKISRKEERKKVRKHKGSIWEEEYLLNSIIRLIDKLEDARNDSEKTIKGLLLERMNEKANILQKQMICLVEDVQKCIKEIFTQKTEDLTENIQNNFKTIPVVRSVNELKILI</sequence>
<dbReference type="EMBL" id="AFWA02000004">
    <property type="protein sequence ID" value="EMR10308.1"/>
    <property type="molecule type" value="Genomic_DNA"/>
</dbReference>
<evidence type="ECO:0000256" key="6">
    <source>
        <dbReference type="SAM" id="Coils"/>
    </source>
</evidence>
<dbReference type="GO" id="GO:0042802">
    <property type="term" value="F:identical protein binding"/>
    <property type="evidence" value="ECO:0007669"/>
    <property type="project" value="EnsemblFungi"/>
</dbReference>
<protein>
    <recommendedName>
        <fullName evidence="5">Elongator complex protein 1</fullName>
    </recommendedName>
</protein>
<dbReference type="STRING" id="1069680.M7NNQ1"/>
<gene>
    <name evidence="12" type="ORF">PNEG_01567</name>
</gene>
<evidence type="ECO:0000256" key="3">
    <source>
        <dbReference type="ARBA" id="ARBA00022490"/>
    </source>
</evidence>
<evidence type="ECO:0000259" key="11">
    <source>
        <dbReference type="Pfam" id="PF23936"/>
    </source>
</evidence>
<dbReference type="AlphaFoldDB" id="M7NNQ1"/>
<evidence type="ECO:0000256" key="2">
    <source>
        <dbReference type="ARBA" id="ARBA00006086"/>
    </source>
</evidence>
<dbReference type="InterPro" id="IPR056164">
    <property type="entry name" value="Beta-prop_ELP1_1st"/>
</dbReference>
<dbReference type="Pfam" id="PF23936">
    <property type="entry name" value="HB_ELP1"/>
    <property type="match status" value="1"/>
</dbReference>
<dbReference type="Proteomes" id="UP000011958">
    <property type="component" value="Unassembled WGS sequence"/>
</dbReference>
<evidence type="ECO:0000256" key="5">
    <source>
        <dbReference type="PIRNR" id="PIRNR017233"/>
    </source>
</evidence>
<organism evidence="12 13">
    <name type="scientific">Pneumocystis murina (strain B123)</name>
    <name type="common">Mouse pneumocystis pneumonia agent</name>
    <name type="synonym">Pneumocystis carinii f. sp. muris</name>
    <dbReference type="NCBI Taxonomy" id="1069680"/>
    <lineage>
        <taxon>Eukaryota</taxon>
        <taxon>Fungi</taxon>
        <taxon>Dikarya</taxon>
        <taxon>Ascomycota</taxon>
        <taxon>Taphrinomycotina</taxon>
        <taxon>Pneumocystomycetes</taxon>
        <taxon>Pneumocystaceae</taxon>
        <taxon>Pneumocystis</taxon>
    </lineage>
</organism>
<feature type="domain" description="ELP1 N-terminal second beta-propeller" evidence="8">
    <location>
        <begin position="396"/>
        <end position="656"/>
    </location>
</feature>
<evidence type="ECO:0000256" key="4">
    <source>
        <dbReference type="ARBA" id="ARBA00022694"/>
    </source>
</evidence>